<dbReference type="RefSeq" id="WP_121282716.1">
    <property type="nucleotide sequence ID" value="NZ_RCCK01000010.1"/>
</dbReference>
<evidence type="ECO:0000313" key="1">
    <source>
        <dbReference type="EMBL" id="TFB31386.1"/>
    </source>
</evidence>
<organism evidence="1 2">
    <name type="scientific">Pedobacter alluvionis</name>
    <dbReference type="NCBI Taxonomy" id="475253"/>
    <lineage>
        <taxon>Bacteria</taxon>
        <taxon>Pseudomonadati</taxon>
        <taxon>Bacteroidota</taxon>
        <taxon>Sphingobacteriia</taxon>
        <taxon>Sphingobacteriales</taxon>
        <taxon>Sphingobacteriaceae</taxon>
        <taxon>Pedobacter</taxon>
    </lineage>
</organism>
<protein>
    <submittedName>
        <fullName evidence="1">Uncharacterized protein</fullName>
    </submittedName>
</protein>
<sequence length="63" mass="6953">MVKINITALQPMHIILLGAMPDMISYNNFLRDNVGALAYVVNIQSFLVLNQSKAETAYALELG</sequence>
<name>A0ABY2HTQ0_9SPHI</name>
<dbReference type="EMBL" id="SOPX01000002">
    <property type="protein sequence ID" value="TFB31386.1"/>
    <property type="molecule type" value="Genomic_DNA"/>
</dbReference>
<gene>
    <name evidence="1" type="ORF">E3V97_12355</name>
</gene>
<evidence type="ECO:0000313" key="2">
    <source>
        <dbReference type="Proteomes" id="UP000297429"/>
    </source>
</evidence>
<dbReference type="Proteomes" id="UP000297429">
    <property type="component" value="Unassembled WGS sequence"/>
</dbReference>
<accession>A0ABY2HTQ0</accession>
<proteinExistence type="predicted"/>
<reference evidence="1 2" key="1">
    <citation type="submission" date="2019-03" db="EMBL/GenBank/DDBJ databases">
        <authorList>
            <person name="He R.-H."/>
        </authorList>
    </citation>
    <scope>NUCLEOTIDE SEQUENCE [LARGE SCALE GENOMIC DNA]</scope>
    <source>
        <strain evidence="1 2">DSM 19624</strain>
    </source>
</reference>
<keyword evidence="2" id="KW-1185">Reference proteome</keyword>
<comment type="caution">
    <text evidence="1">The sequence shown here is derived from an EMBL/GenBank/DDBJ whole genome shotgun (WGS) entry which is preliminary data.</text>
</comment>